<dbReference type="GO" id="GO:0071949">
    <property type="term" value="F:FAD binding"/>
    <property type="evidence" value="ECO:0007669"/>
    <property type="project" value="InterPro"/>
</dbReference>
<dbReference type="Gene3D" id="3.30.465.10">
    <property type="match status" value="1"/>
</dbReference>
<dbReference type="GeneID" id="54352245"/>
<dbReference type="EMBL" id="ML979039">
    <property type="protein sequence ID" value="KAF1922280.1"/>
    <property type="molecule type" value="Genomic_DNA"/>
</dbReference>
<evidence type="ECO:0000313" key="6">
    <source>
        <dbReference type="EMBL" id="KAF1922280.1"/>
    </source>
</evidence>
<evidence type="ECO:0000259" key="5">
    <source>
        <dbReference type="PROSITE" id="PS51387"/>
    </source>
</evidence>
<keyword evidence="4" id="KW-0560">Oxidoreductase</keyword>
<dbReference type="InterPro" id="IPR016166">
    <property type="entry name" value="FAD-bd_PCMH"/>
</dbReference>
<protein>
    <submittedName>
        <fullName evidence="6">FAD-binding domain-containing protein</fullName>
    </submittedName>
</protein>
<dbReference type="InterPro" id="IPR050416">
    <property type="entry name" value="FAD-linked_Oxidoreductase"/>
</dbReference>
<keyword evidence="3" id="KW-0274">FAD</keyword>
<organism evidence="6 7">
    <name type="scientific">Didymella exigua CBS 183.55</name>
    <dbReference type="NCBI Taxonomy" id="1150837"/>
    <lineage>
        <taxon>Eukaryota</taxon>
        <taxon>Fungi</taxon>
        <taxon>Dikarya</taxon>
        <taxon>Ascomycota</taxon>
        <taxon>Pezizomycotina</taxon>
        <taxon>Dothideomycetes</taxon>
        <taxon>Pleosporomycetidae</taxon>
        <taxon>Pleosporales</taxon>
        <taxon>Pleosporineae</taxon>
        <taxon>Didymellaceae</taxon>
        <taxon>Didymella</taxon>
    </lineage>
</organism>
<dbReference type="InterPro" id="IPR036318">
    <property type="entry name" value="FAD-bd_PCMH-like_sf"/>
</dbReference>
<keyword evidence="2" id="KW-0285">Flavoprotein</keyword>
<evidence type="ECO:0000256" key="3">
    <source>
        <dbReference type="ARBA" id="ARBA00022827"/>
    </source>
</evidence>
<gene>
    <name evidence="6" type="ORF">M421DRAFT_427087</name>
</gene>
<feature type="domain" description="FAD-binding PCMH-type" evidence="5">
    <location>
        <begin position="59"/>
        <end position="230"/>
    </location>
</feature>
<dbReference type="PROSITE" id="PS51387">
    <property type="entry name" value="FAD_PCMH"/>
    <property type="match status" value="1"/>
</dbReference>
<keyword evidence="7" id="KW-1185">Reference proteome</keyword>
<name>A0A6A5R527_9PLEO</name>
<proteinExistence type="inferred from homology"/>
<sequence length="503" mass="56206">MRSHFILTAGAAPFASSTVDAVSPCCTTLANLSGFRQKVFFPESEIYNERLESIFSQSARQAPWCVLLPESSQDASEIMKTVSKLKCPFGIRSGGHGMHRLSNSVEGGITIDFTRMNTTKYDKKEGIVSIGPGMRSGHIYDEIMDDGIVVTAGRVAPVGAAGFITGGGISYHWPSHGWGCDNVVNYEMILANGTIVNANEHQNRDLWFAQRGSSGNFGLITRYDMRAIPYANPKVPLIWAGAIEYDWSAKGEFVNRWVAFTKRHALDMNSSSMFQFQYDTTSDKWQLATILSNTANIANATTLQPIISMDKQLGNGLRSDTMGNFTREFFADVNDKYHIWLTSTYTVDPEFILYTQDQHQLLVQQLRAALPNGTQFTSLTTHHAMTPTVVSHSKGNNVLGLERRVANNTVGHMFLIWVQLKTAQDEAIALPIVQAWHKRLGGEGTKRKINWNWEYLNYAHGLQDPIRTYGKENIRKLRKASKKHDPEGIFQTLRGSGFKIPIN</sequence>
<comment type="similarity">
    <text evidence="1">Belongs to the oxygen-dependent FAD-linked oxidoreductase family.</text>
</comment>
<reference evidence="6" key="1">
    <citation type="journal article" date="2020" name="Stud. Mycol.">
        <title>101 Dothideomycetes genomes: a test case for predicting lifestyles and emergence of pathogens.</title>
        <authorList>
            <person name="Haridas S."/>
            <person name="Albert R."/>
            <person name="Binder M."/>
            <person name="Bloem J."/>
            <person name="Labutti K."/>
            <person name="Salamov A."/>
            <person name="Andreopoulos B."/>
            <person name="Baker S."/>
            <person name="Barry K."/>
            <person name="Bills G."/>
            <person name="Bluhm B."/>
            <person name="Cannon C."/>
            <person name="Castanera R."/>
            <person name="Culley D."/>
            <person name="Daum C."/>
            <person name="Ezra D."/>
            <person name="Gonzalez J."/>
            <person name="Henrissat B."/>
            <person name="Kuo A."/>
            <person name="Liang C."/>
            <person name="Lipzen A."/>
            <person name="Lutzoni F."/>
            <person name="Magnuson J."/>
            <person name="Mondo S."/>
            <person name="Nolan M."/>
            <person name="Ohm R."/>
            <person name="Pangilinan J."/>
            <person name="Park H.-J."/>
            <person name="Ramirez L."/>
            <person name="Alfaro M."/>
            <person name="Sun H."/>
            <person name="Tritt A."/>
            <person name="Yoshinaga Y."/>
            <person name="Zwiers L.-H."/>
            <person name="Turgeon B."/>
            <person name="Goodwin S."/>
            <person name="Spatafora J."/>
            <person name="Crous P."/>
            <person name="Grigoriev I."/>
        </authorList>
    </citation>
    <scope>NUCLEOTIDE SEQUENCE</scope>
    <source>
        <strain evidence="6">CBS 183.55</strain>
    </source>
</reference>
<evidence type="ECO:0000313" key="7">
    <source>
        <dbReference type="Proteomes" id="UP000800082"/>
    </source>
</evidence>
<dbReference type="Pfam" id="PF01565">
    <property type="entry name" value="FAD_binding_4"/>
    <property type="match status" value="1"/>
</dbReference>
<dbReference type="RefSeq" id="XP_033442534.1">
    <property type="nucleotide sequence ID" value="XM_033594577.1"/>
</dbReference>
<evidence type="ECO:0000256" key="4">
    <source>
        <dbReference type="ARBA" id="ARBA00023002"/>
    </source>
</evidence>
<evidence type="ECO:0000256" key="1">
    <source>
        <dbReference type="ARBA" id="ARBA00005466"/>
    </source>
</evidence>
<dbReference type="GO" id="GO:0016491">
    <property type="term" value="F:oxidoreductase activity"/>
    <property type="evidence" value="ECO:0007669"/>
    <property type="project" value="UniProtKB-KW"/>
</dbReference>
<evidence type="ECO:0000256" key="2">
    <source>
        <dbReference type="ARBA" id="ARBA00022630"/>
    </source>
</evidence>
<dbReference type="InterPro" id="IPR016169">
    <property type="entry name" value="FAD-bd_PCMH_sub2"/>
</dbReference>
<accession>A0A6A5R527</accession>
<dbReference type="PANTHER" id="PTHR42973">
    <property type="entry name" value="BINDING OXIDOREDUCTASE, PUTATIVE (AFU_ORTHOLOGUE AFUA_1G17690)-RELATED"/>
    <property type="match status" value="1"/>
</dbReference>
<dbReference type="OrthoDB" id="2151789at2759"/>
<dbReference type="AlphaFoldDB" id="A0A6A5R527"/>
<dbReference type="PANTHER" id="PTHR42973:SF54">
    <property type="entry name" value="FAD-BINDING PCMH-TYPE DOMAIN-CONTAINING PROTEIN"/>
    <property type="match status" value="1"/>
</dbReference>
<dbReference type="InterPro" id="IPR006094">
    <property type="entry name" value="Oxid_FAD_bind_N"/>
</dbReference>
<dbReference type="SUPFAM" id="SSF56176">
    <property type="entry name" value="FAD-binding/transporter-associated domain-like"/>
    <property type="match status" value="1"/>
</dbReference>
<dbReference type="Proteomes" id="UP000800082">
    <property type="component" value="Unassembled WGS sequence"/>
</dbReference>